<keyword evidence="1" id="KW-0175">Coiled coil</keyword>
<proteinExistence type="predicted"/>
<feature type="coiled-coil region" evidence="1">
    <location>
        <begin position="284"/>
        <end position="342"/>
    </location>
</feature>
<feature type="compositionally biased region" description="Gly residues" evidence="2">
    <location>
        <begin position="418"/>
        <end position="428"/>
    </location>
</feature>
<feature type="region of interest" description="Disordered" evidence="2">
    <location>
        <begin position="395"/>
        <end position="437"/>
    </location>
</feature>
<dbReference type="OrthoDB" id="1808574at2759"/>
<evidence type="ECO:0000256" key="1">
    <source>
        <dbReference type="SAM" id="Coils"/>
    </source>
</evidence>
<reference evidence="3" key="1">
    <citation type="submission" date="2019-11" db="EMBL/GenBank/DDBJ databases">
        <authorList>
            <person name="Liu Y."/>
            <person name="Hou J."/>
            <person name="Li T.-Q."/>
            <person name="Guan C.-H."/>
            <person name="Wu X."/>
            <person name="Wu H.-Z."/>
            <person name="Ling F."/>
            <person name="Zhang R."/>
            <person name="Shi X.-G."/>
            <person name="Ren J.-P."/>
            <person name="Chen E.-F."/>
            <person name="Sun J.-M."/>
        </authorList>
    </citation>
    <scope>NUCLEOTIDE SEQUENCE</scope>
    <source>
        <strain evidence="3">Adult_tree_wgs_1</strain>
        <tissue evidence="3">Leaves</tissue>
    </source>
</reference>
<dbReference type="EMBL" id="WJXA01000010">
    <property type="protein sequence ID" value="KAF7129979.1"/>
    <property type="molecule type" value="Genomic_DNA"/>
</dbReference>
<protein>
    <submittedName>
        <fullName evidence="3">Uncharacterized protein</fullName>
    </submittedName>
</protein>
<feature type="region of interest" description="Disordered" evidence="2">
    <location>
        <begin position="1"/>
        <end position="24"/>
    </location>
</feature>
<organism evidence="3 4">
    <name type="scientific">Rhododendron simsii</name>
    <name type="common">Sims's rhododendron</name>
    <dbReference type="NCBI Taxonomy" id="118357"/>
    <lineage>
        <taxon>Eukaryota</taxon>
        <taxon>Viridiplantae</taxon>
        <taxon>Streptophyta</taxon>
        <taxon>Embryophyta</taxon>
        <taxon>Tracheophyta</taxon>
        <taxon>Spermatophyta</taxon>
        <taxon>Magnoliopsida</taxon>
        <taxon>eudicotyledons</taxon>
        <taxon>Gunneridae</taxon>
        <taxon>Pentapetalae</taxon>
        <taxon>asterids</taxon>
        <taxon>Ericales</taxon>
        <taxon>Ericaceae</taxon>
        <taxon>Ericoideae</taxon>
        <taxon>Rhodoreae</taxon>
        <taxon>Rhododendron</taxon>
    </lineage>
</organism>
<keyword evidence="4" id="KW-1185">Reference proteome</keyword>
<gene>
    <name evidence="3" type="ORF">RHSIM_Rhsim10G0097000</name>
</gene>
<evidence type="ECO:0000256" key="2">
    <source>
        <dbReference type="SAM" id="MobiDB-lite"/>
    </source>
</evidence>
<dbReference type="AlphaFoldDB" id="A0A834GAP1"/>
<evidence type="ECO:0000313" key="3">
    <source>
        <dbReference type="EMBL" id="KAF7129979.1"/>
    </source>
</evidence>
<feature type="compositionally biased region" description="Low complexity" evidence="2">
    <location>
        <begin position="9"/>
        <end position="18"/>
    </location>
</feature>
<name>A0A834GAP1_RHOSS</name>
<accession>A0A834GAP1</accession>
<comment type="caution">
    <text evidence="3">The sequence shown here is derived from an EMBL/GenBank/DDBJ whole genome shotgun (WGS) entry which is preliminary data.</text>
</comment>
<feature type="compositionally biased region" description="Polar residues" evidence="2">
    <location>
        <begin position="130"/>
        <end position="139"/>
    </location>
</feature>
<sequence length="437" mass="48393">MDTMHHRSIQSLSPQSPSSHRRSPPLSFVCFRRGSAAFLGRDPPLGPPTMAVFTCFSVVDPQSLPRSGVGLDCSAPTKGLFITGRWPNLIALFSCADRNEPTLLCYKPNYFGFAYHKDKSKMEQPEQIPIEQSKQQDQHPTTITTEPPRSSRRRPSHSAGKGADRRAKKRAKVAEDDVEFIGASHVEDNASEPDESPDLFVSNVQYPDGHVITAVDSLAENPLLPMTLLNGVALPNDMRNLQEGKANNMVELCLFIAKVGQCVSRAFSDMDAVIEASRSLRGDLKVKREEAKMATEEIEKLEEKVADVAAGLKERDRLLIEVKDLKAEWDQLKEEKKHLEDDLPRKLKEAGEHYKEQVESLPDSQLEPLFQAGANYPEYRAQHLMQGFRIRTAWEAQRQARGSRGGRSGRRGGRGRGGEGPQGGGTGRGRASLSALS</sequence>
<feature type="region of interest" description="Disordered" evidence="2">
    <location>
        <begin position="122"/>
        <end position="174"/>
    </location>
</feature>
<dbReference type="Proteomes" id="UP000626092">
    <property type="component" value="Unassembled WGS sequence"/>
</dbReference>
<evidence type="ECO:0000313" key="4">
    <source>
        <dbReference type="Proteomes" id="UP000626092"/>
    </source>
</evidence>